<evidence type="ECO:0000256" key="1">
    <source>
        <dbReference type="ARBA" id="ARBA00004370"/>
    </source>
</evidence>
<evidence type="ECO:0000256" key="6">
    <source>
        <dbReference type="ARBA" id="ARBA00023310"/>
    </source>
</evidence>
<dbReference type="PROSITE" id="PS00389">
    <property type="entry name" value="ATPASE_DELTA"/>
    <property type="match status" value="1"/>
</dbReference>
<dbReference type="PRINTS" id="PR00125">
    <property type="entry name" value="ATPASEDELTA"/>
</dbReference>
<dbReference type="EMBL" id="CAESAO010000076">
    <property type="protein sequence ID" value="CAB4344419.1"/>
    <property type="molecule type" value="Genomic_DNA"/>
</dbReference>
<dbReference type="InterPro" id="IPR020781">
    <property type="entry name" value="ATPase_OSCP/d_CS"/>
</dbReference>
<dbReference type="SUPFAM" id="SSF47928">
    <property type="entry name" value="N-terminal domain of the delta subunit of the F1F0-ATP synthase"/>
    <property type="match status" value="1"/>
</dbReference>
<evidence type="ECO:0000256" key="3">
    <source>
        <dbReference type="ARBA" id="ARBA00022781"/>
    </source>
</evidence>
<evidence type="ECO:0000256" key="2">
    <source>
        <dbReference type="ARBA" id="ARBA00022448"/>
    </source>
</evidence>
<organism evidence="7">
    <name type="scientific">freshwater metagenome</name>
    <dbReference type="NCBI Taxonomy" id="449393"/>
    <lineage>
        <taxon>unclassified sequences</taxon>
        <taxon>metagenomes</taxon>
        <taxon>ecological metagenomes</taxon>
    </lineage>
</organism>
<keyword evidence="2" id="KW-0813">Transport</keyword>
<dbReference type="Gene3D" id="1.10.520.20">
    <property type="entry name" value="N-terminal domain of the delta subunit of the F1F0-ATP synthase"/>
    <property type="match status" value="1"/>
</dbReference>
<dbReference type="InterPro" id="IPR000711">
    <property type="entry name" value="ATPase_OSCP/dsu"/>
</dbReference>
<dbReference type="InterPro" id="IPR026015">
    <property type="entry name" value="ATP_synth_OSCP/delta_N_sf"/>
</dbReference>
<evidence type="ECO:0000256" key="5">
    <source>
        <dbReference type="ARBA" id="ARBA00023136"/>
    </source>
</evidence>
<dbReference type="GO" id="GO:0046933">
    <property type="term" value="F:proton-transporting ATP synthase activity, rotational mechanism"/>
    <property type="evidence" value="ECO:0007669"/>
    <property type="project" value="InterPro"/>
</dbReference>
<keyword evidence="3" id="KW-0375">Hydrogen ion transport</keyword>
<gene>
    <name evidence="7" type="ORF">UFOPK3522_00953</name>
    <name evidence="8" type="ORF">UFOPK4175_00729</name>
</gene>
<dbReference type="GO" id="GO:0016020">
    <property type="term" value="C:membrane"/>
    <property type="evidence" value="ECO:0007669"/>
    <property type="project" value="UniProtKB-SubCell"/>
</dbReference>
<comment type="subcellular location">
    <subcellularLocation>
        <location evidence="1">Membrane</location>
    </subcellularLocation>
</comment>
<dbReference type="NCBIfam" id="TIGR01145">
    <property type="entry name" value="ATP_synt_delta"/>
    <property type="match status" value="1"/>
</dbReference>
<dbReference type="NCBIfam" id="NF004402">
    <property type="entry name" value="PRK05758.2-2"/>
    <property type="match status" value="1"/>
</dbReference>
<keyword evidence="6" id="KW-0066">ATP synthesis</keyword>
<dbReference type="Pfam" id="PF00213">
    <property type="entry name" value="OSCP"/>
    <property type="match status" value="1"/>
</dbReference>
<accession>A0A6J5ZTA1</accession>
<evidence type="ECO:0000256" key="4">
    <source>
        <dbReference type="ARBA" id="ARBA00023065"/>
    </source>
</evidence>
<keyword evidence="4" id="KW-0406">Ion transport</keyword>
<dbReference type="EMBL" id="CAFBPX010000117">
    <property type="protein sequence ID" value="CAB5034881.1"/>
    <property type="molecule type" value="Genomic_DNA"/>
</dbReference>
<proteinExistence type="inferred from homology"/>
<protein>
    <submittedName>
        <fullName evidence="7">Unannotated protein</fullName>
    </submittedName>
</protein>
<dbReference type="PANTHER" id="PTHR11910">
    <property type="entry name" value="ATP SYNTHASE DELTA CHAIN"/>
    <property type="match status" value="1"/>
</dbReference>
<dbReference type="AlphaFoldDB" id="A0A6J5ZTA1"/>
<evidence type="ECO:0000313" key="8">
    <source>
        <dbReference type="EMBL" id="CAB5034881.1"/>
    </source>
</evidence>
<dbReference type="HAMAP" id="MF_01416">
    <property type="entry name" value="ATP_synth_delta_bact"/>
    <property type="match status" value="1"/>
</dbReference>
<name>A0A6J5ZTA1_9ZZZZ</name>
<evidence type="ECO:0000313" key="7">
    <source>
        <dbReference type="EMBL" id="CAB4344419.1"/>
    </source>
</evidence>
<keyword evidence="5" id="KW-0472">Membrane</keyword>
<reference evidence="7" key="1">
    <citation type="submission" date="2020-05" db="EMBL/GenBank/DDBJ databases">
        <authorList>
            <person name="Chiriac C."/>
            <person name="Salcher M."/>
            <person name="Ghai R."/>
            <person name="Kavagutti S V."/>
        </authorList>
    </citation>
    <scope>NUCLEOTIDE SEQUENCE</scope>
</reference>
<sequence>MEAIAQVYSRSLFAVASEQNHLELVREQLGQLADALGESEELKLFCFSPYFSTEEKKAGLMKAIDGADPAVENFLMLLTENQRLPVIFRVREEFDRLCDEAEDLLAVTVTSAVTLDPAVVSRIGDQIGRQTGRKIELEQEVDPAIVGGFIVRAGDSILDASIRNRLEQLRTEVARA</sequence>